<dbReference type="NCBIfam" id="NF008999">
    <property type="entry name" value="PRK12343.1"/>
    <property type="match status" value="1"/>
</dbReference>
<comment type="caution">
    <text evidence="5">The sequence shown here is derived from an EMBL/GenBank/DDBJ whole genome shotgun (WGS) entry which is preliminary data.</text>
</comment>
<dbReference type="Pfam" id="PF01967">
    <property type="entry name" value="MoaC"/>
    <property type="match status" value="1"/>
</dbReference>
<comment type="similarity">
    <text evidence="3">Belongs to the MoaC family.</text>
</comment>
<comment type="caution">
    <text evidence="3">Lacks conserved residue(s) required for the propagation of feature annotation.</text>
</comment>
<comment type="catalytic activity">
    <reaction evidence="3">
        <text>(8S)-3',8-cyclo-7,8-dihydroguanosine 5'-triphosphate = cyclic pyranopterin phosphate + diphosphate</text>
        <dbReference type="Rhea" id="RHEA:49580"/>
        <dbReference type="ChEBI" id="CHEBI:33019"/>
        <dbReference type="ChEBI" id="CHEBI:59648"/>
        <dbReference type="ChEBI" id="CHEBI:131766"/>
        <dbReference type="EC" id="4.6.1.17"/>
    </reaction>
</comment>
<sequence length="147" mass="16236">MSGEVRMVDITPKKPQKRIAIAKGKIKLKPTTIKRIVKGEIEKGNVIAAAKLAAILAAKKTPELIPLCHPIPITGVNVEVSAEEEEVEVKVEVKAEAKTGVEIEAITATTIALITIWDMVKKYEKDERGQYPTTRIEDIKVELKLKE</sequence>
<dbReference type="GO" id="GO:0061799">
    <property type="term" value="F:cyclic pyranopterin monophosphate synthase activity"/>
    <property type="evidence" value="ECO:0007669"/>
    <property type="project" value="UniProtKB-UniRule"/>
</dbReference>
<accession>A0A497EV12</accession>
<dbReference type="AlphaFoldDB" id="A0A497EV12"/>
<evidence type="ECO:0000259" key="4">
    <source>
        <dbReference type="Pfam" id="PF01967"/>
    </source>
</evidence>
<comment type="pathway">
    <text evidence="1 3">Cofactor biosynthesis; molybdopterin biosynthesis.</text>
</comment>
<dbReference type="SUPFAM" id="SSF55040">
    <property type="entry name" value="Molybdenum cofactor biosynthesis protein C, MoaC"/>
    <property type="match status" value="1"/>
</dbReference>
<dbReference type="InterPro" id="IPR023047">
    <property type="entry name" value="Mo_CF_biosynth-C_arc"/>
</dbReference>
<dbReference type="InterPro" id="IPR002820">
    <property type="entry name" value="Mopterin_CF_biosynth-C_dom"/>
</dbReference>
<dbReference type="InterPro" id="IPR023045">
    <property type="entry name" value="MoaC"/>
</dbReference>
<dbReference type="NCBIfam" id="TIGR00581">
    <property type="entry name" value="moaC"/>
    <property type="match status" value="1"/>
</dbReference>
<evidence type="ECO:0000256" key="2">
    <source>
        <dbReference type="ARBA" id="ARBA00023150"/>
    </source>
</evidence>
<dbReference type="HAMAP" id="MF_01224_A">
    <property type="entry name" value="MoaC_A"/>
    <property type="match status" value="1"/>
</dbReference>
<feature type="active site" evidence="3">
    <location>
        <position position="118"/>
    </location>
</feature>
<comment type="function">
    <text evidence="3">Catalyzes the conversion of (8S)-3',8-cyclo-7,8-dihydroguanosine 5'-triphosphate to cyclic pyranopterin monophosphate (cPMP).</text>
</comment>
<dbReference type="GO" id="GO:0006777">
    <property type="term" value="P:Mo-molybdopterin cofactor biosynthetic process"/>
    <property type="evidence" value="ECO:0007669"/>
    <property type="project" value="UniProtKB-UniRule"/>
</dbReference>
<dbReference type="EC" id="4.6.1.17" evidence="3"/>
<evidence type="ECO:0000256" key="3">
    <source>
        <dbReference type="HAMAP-Rule" id="MF_01224"/>
    </source>
</evidence>
<reference evidence="5 6" key="1">
    <citation type="submission" date="2018-06" db="EMBL/GenBank/DDBJ databases">
        <title>Extensive metabolic versatility and redundancy in microbially diverse, dynamic hydrothermal sediments.</title>
        <authorList>
            <person name="Dombrowski N."/>
            <person name="Teske A."/>
            <person name="Baker B.J."/>
        </authorList>
    </citation>
    <scope>NUCLEOTIDE SEQUENCE [LARGE SCALE GENOMIC DNA]</scope>
    <source>
        <strain evidence="5">B29_G17</strain>
    </source>
</reference>
<dbReference type="Proteomes" id="UP000268446">
    <property type="component" value="Unassembled WGS sequence"/>
</dbReference>
<keyword evidence="3 5" id="KW-0456">Lyase</keyword>
<evidence type="ECO:0000256" key="1">
    <source>
        <dbReference type="ARBA" id="ARBA00005046"/>
    </source>
</evidence>
<evidence type="ECO:0000313" key="6">
    <source>
        <dbReference type="Proteomes" id="UP000268446"/>
    </source>
</evidence>
<evidence type="ECO:0000313" key="5">
    <source>
        <dbReference type="EMBL" id="RLE50872.1"/>
    </source>
</evidence>
<dbReference type="EMBL" id="QMQZ01000097">
    <property type="protein sequence ID" value="RLE50872.1"/>
    <property type="molecule type" value="Genomic_DNA"/>
</dbReference>
<proteinExistence type="inferred from homology"/>
<dbReference type="Gene3D" id="3.30.70.640">
    <property type="entry name" value="Molybdopterin cofactor biosynthesis C (MoaC) domain"/>
    <property type="match status" value="1"/>
</dbReference>
<feature type="binding site" evidence="3">
    <location>
        <begin position="67"/>
        <end position="69"/>
    </location>
    <ligand>
        <name>substrate</name>
    </ligand>
</feature>
<dbReference type="InterPro" id="IPR036522">
    <property type="entry name" value="MoaC_sf"/>
</dbReference>
<gene>
    <name evidence="3 5" type="primary">moaC</name>
    <name evidence="5" type="ORF">DRJ20_02935</name>
</gene>
<comment type="subunit">
    <text evidence="3">Homohexamer; trimer of dimers.</text>
</comment>
<dbReference type="UniPathway" id="UPA00344"/>
<keyword evidence="2 3" id="KW-0501">Molybdenum cofactor biosynthesis</keyword>
<name>A0A497EV12_9CREN</name>
<organism evidence="5 6">
    <name type="scientific">Thermoproteota archaeon</name>
    <dbReference type="NCBI Taxonomy" id="2056631"/>
    <lineage>
        <taxon>Archaea</taxon>
        <taxon>Thermoproteota</taxon>
    </lineage>
</organism>
<feature type="domain" description="Molybdopterin cofactor biosynthesis C (MoaC)" evidence="4">
    <location>
        <begin position="7"/>
        <end position="144"/>
    </location>
</feature>
<protein>
    <recommendedName>
        <fullName evidence="3">Probable cyclic pyranopterin monophosphate synthase</fullName>
        <ecNumber evidence="3">4.6.1.17</ecNumber>
    </recommendedName>
    <alternativeName>
        <fullName evidence="3">Molybdenum cofactor biosynthesis protein C</fullName>
    </alternativeName>
</protein>